<dbReference type="Gene3D" id="3.40.50.1950">
    <property type="entry name" value="Flavin prenyltransferase-like"/>
    <property type="match status" value="1"/>
</dbReference>
<dbReference type="InterPro" id="IPR005252">
    <property type="entry name" value="CoaBC"/>
</dbReference>
<sequence length="281" mass="30393">AMNTNMFENFAVQENIERLVLRGYSIVQPVEGELACGGCGGGRLAPLDVIFAEAKSLLSPQTELKGIRLLVTAGPTREAIDPVRYLTNYSSGKMGYAVAQAAVEQGAGVTLVSGPVTLPAPAGVKIVQVTTAQEMYAAVLSLYPQMDVVVKAAAVADYRPARVQETKIKKDGEMILSLVRTPDILAELGKYKQNQVLVGFASETDNLRENALAKLFPKNLEMIVANDLTEDGAGFNTDTNVVKLYFKDGQEKQLARMSKLAVAREIISEIKRIMNIAKEIS</sequence>
<dbReference type="Pfam" id="PF04127">
    <property type="entry name" value="DFP"/>
    <property type="match status" value="1"/>
</dbReference>
<comment type="caution">
    <text evidence="2">The sequence shown here is derived from an EMBL/GenBank/DDBJ whole genome shotgun (WGS) entry which is preliminary data.</text>
</comment>
<dbReference type="PANTHER" id="PTHR14359:SF6">
    <property type="entry name" value="PHOSPHOPANTOTHENOYLCYSTEINE DECARBOXYLASE"/>
    <property type="match status" value="1"/>
</dbReference>
<accession>A0A6V8NLX7</accession>
<dbReference type="InterPro" id="IPR036551">
    <property type="entry name" value="Flavin_trans-like"/>
</dbReference>
<dbReference type="Gene3D" id="3.40.50.10300">
    <property type="entry name" value="CoaB-like"/>
    <property type="match status" value="1"/>
</dbReference>
<evidence type="ECO:0000313" key="2">
    <source>
        <dbReference type="EMBL" id="GFP20374.1"/>
    </source>
</evidence>
<evidence type="ECO:0000313" key="3">
    <source>
        <dbReference type="Proteomes" id="UP000574717"/>
    </source>
</evidence>
<dbReference type="SUPFAM" id="SSF52507">
    <property type="entry name" value="Homo-oligomeric flavin-containing Cys decarboxylases, HFCD"/>
    <property type="match status" value="1"/>
</dbReference>
<dbReference type="GO" id="GO:0010181">
    <property type="term" value="F:FMN binding"/>
    <property type="evidence" value="ECO:0007669"/>
    <property type="project" value="InterPro"/>
</dbReference>
<dbReference type="SUPFAM" id="SSF102645">
    <property type="entry name" value="CoaB-like"/>
    <property type="match status" value="1"/>
</dbReference>
<gene>
    <name evidence="2" type="ORF">HKBW3S03_01876</name>
</gene>
<dbReference type="GO" id="GO:0004632">
    <property type="term" value="F:phosphopantothenate--cysteine ligase activity"/>
    <property type="evidence" value="ECO:0007669"/>
    <property type="project" value="InterPro"/>
</dbReference>
<dbReference type="AlphaFoldDB" id="A0A6V8NLX7"/>
<protein>
    <submittedName>
        <fullName evidence="2">Phosphopantothenoylcysteine decarboxylase / phosphopantothenate---cysteine ligase</fullName>
    </submittedName>
</protein>
<feature type="non-terminal residue" evidence="2">
    <location>
        <position position="1"/>
    </location>
</feature>
<dbReference type="GO" id="GO:0004633">
    <property type="term" value="F:phosphopantothenoylcysteine decarboxylase activity"/>
    <property type="evidence" value="ECO:0007669"/>
    <property type="project" value="InterPro"/>
</dbReference>
<dbReference type="GO" id="GO:0015941">
    <property type="term" value="P:pantothenate catabolic process"/>
    <property type="evidence" value="ECO:0007669"/>
    <property type="project" value="InterPro"/>
</dbReference>
<name>A0A6V8NLX7_9ACTN</name>
<dbReference type="EMBL" id="BLRU01000392">
    <property type="protein sequence ID" value="GFP20374.1"/>
    <property type="molecule type" value="Genomic_DNA"/>
</dbReference>
<dbReference type="Proteomes" id="UP000574717">
    <property type="component" value="Unassembled WGS sequence"/>
</dbReference>
<dbReference type="InterPro" id="IPR035929">
    <property type="entry name" value="CoaB-like_sf"/>
</dbReference>
<reference evidence="2 3" key="1">
    <citation type="journal article" date="2020" name="Front. Microbiol.">
        <title>Single-cell genomics of novel Actinobacteria with the Wood-Ljungdahl pathway discovered in a serpentinizing system.</title>
        <authorList>
            <person name="Merino N."/>
            <person name="Kawai M."/>
            <person name="Boyd E.S."/>
            <person name="Colman D.R."/>
            <person name="McGlynn S.E."/>
            <person name="Nealson K.H."/>
            <person name="Kurokawa K."/>
            <person name="Hongoh Y."/>
        </authorList>
    </citation>
    <scope>NUCLEOTIDE SEQUENCE [LARGE SCALE GENOMIC DNA]</scope>
    <source>
        <strain evidence="2 3">S03</strain>
    </source>
</reference>
<dbReference type="NCBIfam" id="TIGR00521">
    <property type="entry name" value="coaBC_dfp"/>
    <property type="match status" value="1"/>
</dbReference>
<dbReference type="RefSeq" id="WP_176237335.1">
    <property type="nucleotide sequence ID" value="NZ_BLRU01000392.1"/>
</dbReference>
<dbReference type="GO" id="GO:0071513">
    <property type="term" value="C:phosphopantothenoylcysteine decarboxylase complex"/>
    <property type="evidence" value="ECO:0007669"/>
    <property type="project" value="TreeGrafter"/>
</dbReference>
<dbReference type="GO" id="GO:0015937">
    <property type="term" value="P:coenzyme A biosynthetic process"/>
    <property type="evidence" value="ECO:0007669"/>
    <property type="project" value="InterPro"/>
</dbReference>
<evidence type="ECO:0000259" key="1">
    <source>
        <dbReference type="Pfam" id="PF04127"/>
    </source>
</evidence>
<organism evidence="2 3">
    <name type="scientific">Candidatus Hakubella thermalkaliphila</name>
    <dbReference type="NCBI Taxonomy" id="2754717"/>
    <lineage>
        <taxon>Bacteria</taxon>
        <taxon>Bacillati</taxon>
        <taxon>Actinomycetota</taxon>
        <taxon>Actinomycetota incertae sedis</taxon>
        <taxon>Candidatus Hakubellales</taxon>
        <taxon>Candidatus Hakubellaceae</taxon>
        <taxon>Candidatus Hakubella</taxon>
    </lineage>
</organism>
<proteinExistence type="predicted"/>
<keyword evidence="2" id="KW-0436">Ligase</keyword>
<dbReference type="InterPro" id="IPR007085">
    <property type="entry name" value="DNA/pantothenate-metab_flavo_C"/>
</dbReference>
<dbReference type="PANTHER" id="PTHR14359">
    <property type="entry name" value="HOMO-OLIGOMERIC FLAVIN CONTAINING CYS DECARBOXYLASE FAMILY"/>
    <property type="match status" value="1"/>
</dbReference>
<feature type="domain" description="DNA/pantothenate metabolism flavoprotein C-terminal" evidence="1">
    <location>
        <begin position="64"/>
        <end position="272"/>
    </location>
</feature>